<dbReference type="InterPro" id="IPR045851">
    <property type="entry name" value="AMP-bd_C_sf"/>
</dbReference>
<evidence type="ECO:0000259" key="2">
    <source>
        <dbReference type="Pfam" id="PF13193"/>
    </source>
</evidence>
<feature type="domain" description="AMP-binding enzyme C-terminal" evidence="2">
    <location>
        <begin position="308"/>
        <end position="369"/>
    </location>
</feature>
<dbReference type="InterPro" id="IPR000873">
    <property type="entry name" value="AMP-dep_synth/lig_dom"/>
</dbReference>
<dbReference type="Proteomes" id="UP001501490">
    <property type="component" value="Unassembled WGS sequence"/>
</dbReference>
<accession>A0ABP6ZQD3</accession>
<dbReference type="Pfam" id="PF00501">
    <property type="entry name" value="AMP-binding"/>
    <property type="match status" value="1"/>
</dbReference>
<dbReference type="InterPro" id="IPR042099">
    <property type="entry name" value="ANL_N_sf"/>
</dbReference>
<dbReference type="GO" id="GO:0016874">
    <property type="term" value="F:ligase activity"/>
    <property type="evidence" value="ECO:0007669"/>
    <property type="project" value="UniProtKB-KW"/>
</dbReference>
<dbReference type="Gene3D" id="3.40.50.12780">
    <property type="entry name" value="N-terminal domain of ligase-like"/>
    <property type="match status" value="1"/>
</dbReference>
<dbReference type="InterPro" id="IPR025110">
    <property type="entry name" value="AMP-bd_C"/>
</dbReference>
<dbReference type="InterPro" id="IPR020845">
    <property type="entry name" value="AMP-binding_CS"/>
</dbReference>
<dbReference type="Gene3D" id="3.30.300.30">
    <property type="match status" value="1"/>
</dbReference>
<proteinExistence type="predicted"/>
<evidence type="ECO:0000259" key="1">
    <source>
        <dbReference type="Pfam" id="PF00501"/>
    </source>
</evidence>
<organism evidence="3 4">
    <name type="scientific">Microlunatus ginsengisoli</name>
    <dbReference type="NCBI Taxonomy" id="363863"/>
    <lineage>
        <taxon>Bacteria</taxon>
        <taxon>Bacillati</taxon>
        <taxon>Actinomycetota</taxon>
        <taxon>Actinomycetes</taxon>
        <taxon>Propionibacteriales</taxon>
        <taxon>Propionibacteriaceae</taxon>
        <taxon>Microlunatus</taxon>
    </lineage>
</organism>
<dbReference type="PANTHER" id="PTHR43767:SF1">
    <property type="entry name" value="NONRIBOSOMAL PEPTIDE SYNTHASE PES1 (EUROFUNG)-RELATED"/>
    <property type="match status" value="1"/>
</dbReference>
<dbReference type="PANTHER" id="PTHR43767">
    <property type="entry name" value="LONG-CHAIN-FATTY-ACID--COA LIGASE"/>
    <property type="match status" value="1"/>
</dbReference>
<comment type="caution">
    <text evidence="3">The sequence shown here is derived from an EMBL/GenBank/DDBJ whole genome shotgun (WGS) entry which is preliminary data.</text>
</comment>
<dbReference type="SUPFAM" id="SSF56801">
    <property type="entry name" value="Acetyl-CoA synthetase-like"/>
    <property type="match status" value="1"/>
</dbReference>
<evidence type="ECO:0000313" key="3">
    <source>
        <dbReference type="EMBL" id="GAA3613336.1"/>
    </source>
</evidence>
<keyword evidence="3" id="KW-0436">Ligase</keyword>
<dbReference type="PROSITE" id="PS00455">
    <property type="entry name" value="AMP_BINDING"/>
    <property type="match status" value="1"/>
</dbReference>
<dbReference type="EMBL" id="BAABAB010000009">
    <property type="protein sequence ID" value="GAA3613336.1"/>
    <property type="molecule type" value="Genomic_DNA"/>
</dbReference>
<gene>
    <name evidence="3" type="primary">menE</name>
    <name evidence="3" type="ORF">GCM10022236_14010</name>
</gene>
<feature type="domain" description="AMP-dependent synthetase/ligase" evidence="1">
    <location>
        <begin position="53"/>
        <end position="221"/>
    </location>
</feature>
<reference evidence="4" key="1">
    <citation type="journal article" date="2019" name="Int. J. Syst. Evol. Microbiol.">
        <title>The Global Catalogue of Microorganisms (GCM) 10K type strain sequencing project: providing services to taxonomists for standard genome sequencing and annotation.</title>
        <authorList>
            <consortium name="The Broad Institute Genomics Platform"/>
            <consortium name="The Broad Institute Genome Sequencing Center for Infectious Disease"/>
            <person name="Wu L."/>
            <person name="Ma J."/>
        </authorList>
    </citation>
    <scope>NUCLEOTIDE SEQUENCE [LARGE SCALE GENOMIC DNA]</scope>
    <source>
        <strain evidence="4">JCM 16929</strain>
    </source>
</reference>
<dbReference type="InterPro" id="IPR050237">
    <property type="entry name" value="ATP-dep_AMP-bd_enzyme"/>
</dbReference>
<protein>
    <submittedName>
        <fullName evidence="3">O-succinylbenzoate--CoA ligase</fullName>
    </submittedName>
</protein>
<sequence length="388" mass="39182">MAVMLVPVETGPPDGGRDSGLDAALGRALGGGAPVAPLPANPVERGAVLAMLAPDEPVEESDAVAVVATSGSTGRPKGVVLSRAAVAASATATHARLGGPGDWLAALPAHHVAGFMVRARALLAGTAIRDVGTDLVGLPAAVRGTRRPTYLSVVATQLTRALADPDLSAALARLDAVLLGGGPPPAGLLDRAAAAGLRIVTTYGMSETCGGCVYDGAPLDGVEVALGAGGAISIAGPTLFTSYRRRPDLTAAALAGGGLRTSDRGRWNDGRLQVLGRFDDVVISGGTNVDLAAVERAATRWATQRNAGIAVIGVPDPEWGTAVVAVTDAAERPGGLEDLRADLGRTLPPPALPRRLVHRGSIPRTAGGKIDRHRLRGELASAADPDNE</sequence>
<name>A0ABP6ZQD3_9ACTN</name>
<evidence type="ECO:0000313" key="4">
    <source>
        <dbReference type="Proteomes" id="UP001501490"/>
    </source>
</evidence>
<dbReference type="Pfam" id="PF13193">
    <property type="entry name" value="AMP-binding_C"/>
    <property type="match status" value="1"/>
</dbReference>
<keyword evidence="4" id="KW-1185">Reference proteome</keyword>